<evidence type="ECO:0000259" key="10">
    <source>
        <dbReference type="Pfam" id="PF03007"/>
    </source>
</evidence>
<dbReference type="GO" id="GO:0019432">
    <property type="term" value="P:triglyceride biosynthetic process"/>
    <property type="evidence" value="ECO:0007669"/>
    <property type="project" value="TreeGrafter"/>
</dbReference>
<dbReference type="PANTHER" id="PTHR31650:SF1">
    <property type="entry name" value="WAX ESTER SYNTHASE_DIACYLGLYCEROL ACYLTRANSFERASE 4-RELATED"/>
    <property type="match status" value="1"/>
</dbReference>
<evidence type="ECO:0000256" key="6">
    <source>
        <dbReference type="ARBA" id="ARBA00047604"/>
    </source>
</evidence>
<feature type="transmembrane region" description="Helical" evidence="9">
    <location>
        <begin position="51"/>
        <end position="81"/>
    </location>
</feature>
<dbReference type="Pfam" id="PF06974">
    <property type="entry name" value="WS_DGAT_C"/>
    <property type="match status" value="1"/>
</dbReference>
<protein>
    <submittedName>
        <fullName evidence="12">Diacylglycerol O-acyltransferase tgs1</fullName>
    </submittedName>
</protein>
<evidence type="ECO:0000256" key="4">
    <source>
        <dbReference type="ARBA" id="ARBA00023315"/>
    </source>
</evidence>
<evidence type="ECO:0000313" key="13">
    <source>
        <dbReference type="Proteomes" id="UP001249851"/>
    </source>
</evidence>
<dbReference type="AlphaFoldDB" id="A0AAD9QGG9"/>
<evidence type="ECO:0000256" key="9">
    <source>
        <dbReference type="SAM" id="Phobius"/>
    </source>
</evidence>
<dbReference type="PANTHER" id="PTHR31650">
    <property type="entry name" value="O-ACYLTRANSFERASE (WSD1-LIKE) FAMILY PROTEIN"/>
    <property type="match status" value="1"/>
</dbReference>
<feature type="region of interest" description="Disordered" evidence="8">
    <location>
        <begin position="1"/>
        <end position="30"/>
    </location>
</feature>
<dbReference type="GO" id="GO:0004144">
    <property type="term" value="F:diacylglycerol O-acyltransferase activity"/>
    <property type="evidence" value="ECO:0007669"/>
    <property type="project" value="UniProtKB-EC"/>
</dbReference>
<keyword evidence="9" id="KW-0812">Transmembrane</keyword>
<reference evidence="12" key="1">
    <citation type="journal article" date="2023" name="G3 (Bethesda)">
        <title>Whole genome assembly and annotation of the endangered Caribbean coral Acropora cervicornis.</title>
        <authorList>
            <person name="Selwyn J.D."/>
            <person name="Vollmer S.V."/>
        </authorList>
    </citation>
    <scope>NUCLEOTIDE SEQUENCE</scope>
    <source>
        <strain evidence="12">K2</strain>
    </source>
</reference>
<keyword evidence="9" id="KW-1133">Transmembrane helix</keyword>
<dbReference type="GO" id="GO:0047196">
    <property type="term" value="F:long-chain-alcohol O-fatty-acyltransferase activity"/>
    <property type="evidence" value="ECO:0007669"/>
    <property type="project" value="UniProtKB-EC"/>
</dbReference>
<comment type="catalytic activity">
    <reaction evidence="6">
        <text>a long chain fatty alcohol + a fatty acyl-CoA = a long-chain alcohol wax ester + CoA</text>
        <dbReference type="Rhea" id="RHEA:38443"/>
        <dbReference type="ChEBI" id="CHEBI:17135"/>
        <dbReference type="ChEBI" id="CHEBI:57287"/>
        <dbReference type="ChEBI" id="CHEBI:77636"/>
        <dbReference type="ChEBI" id="CHEBI:235323"/>
        <dbReference type="EC" id="2.3.1.75"/>
    </reaction>
</comment>
<keyword evidence="9" id="KW-0472">Membrane</keyword>
<comment type="pathway">
    <text evidence="2">Lipid metabolism.</text>
</comment>
<comment type="catalytic activity">
    <reaction evidence="7">
        <text>an acyl-CoA + a 1,2-diacyl-sn-glycerol = a triacyl-sn-glycerol + CoA</text>
        <dbReference type="Rhea" id="RHEA:10868"/>
        <dbReference type="ChEBI" id="CHEBI:17815"/>
        <dbReference type="ChEBI" id="CHEBI:57287"/>
        <dbReference type="ChEBI" id="CHEBI:58342"/>
        <dbReference type="ChEBI" id="CHEBI:64615"/>
        <dbReference type="EC" id="2.3.1.20"/>
    </reaction>
</comment>
<feature type="compositionally biased region" description="Basic and acidic residues" evidence="8">
    <location>
        <begin position="1"/>
        <end position="18"/>
    </location>
</feature>
<evidence type="ECO:0000313" key="12">
    <source>
        <dbReference type="EMBL" id="KAK2560893.1"/>
    </source>
</evidence>
<accession>A0AAD9QGG9</accession>
<name>A0AAD9QGG9_ACRCE</name>
<comment type="similarity">
    <text evidence="5">In the N-terminal section; belongs to the long-chain O-acyltransferase family.</text>
</comment>
<organism evidence="12 13">
    <name type="scientific">Acropora cervicornis</name>
    <name type="common">Staghorn coral</name>
    <dbReference type="NCBI Taxonomy" id="6130"/>
    <lineage>
        <taxon>Eukaryota</taxon>
        <taxon>Metazoa</taxon>
        <taxon>Cnidaria</taxon>
        <taxon>Anthozoa</taxon>
        <taxon>Hexacorallia</taxon>
        <taxon>Scleractinia</taxon>
        <taxon>Astrocoeniina</taxon>
        <taxon>Acroporidae</taxon>
        <taxon>Acropora</taxon>
    </lineage>
</organism>
<dbReference type="InterPro" id="IPR009721">
    <property type="entry name" value="O-acyltransferase_WSD1_C"/>
</dbReference>
<comment type="caution">
    <text evidence="12">The sequence shown here is derived from an EMBL/GenBank/DDBJ whole genome shotgun (WGS) entry which is preliminary data.</text>
</comment>
<dbReference type="InterPro" id="IPR004255">
    <property type="entry name" value="O-acyltransferase_WSD1_N"/>
</dbReference>
<keyword evidence="4" id="KW-0012">Acyltransferase</keyword>
<dbReference type="Proteomes" id="UP001249851">
    <property type="component" value="Unassembled WGS sequence"/>
</dbReference>
<sequence>MGEGEVAKRKQCNDKMETSRCSSAPNTKNEKIRGSKRITIRLKTRVHVQSVWFVVKCLLCYAVVLSLLAPFLPFIAMFYILKTTERVAVKITSNRIRLTAMDSLWQQLTEENRLVINSVLCIENQKGADEGTKIFRETILERMVNAINDKGELLYPRTRCYIVPGLFQYFFQEDQSFKIENHVFKWEGDVPRSKDELAAIISKLSNEPLPEGRSPWYFCCIPTNFGDNDLAILCRIKHSIADGVSLVKLVNYKLSDKQVPQKRLKRSSNGKSFLLAKALLISPLYSLKLILTLADRSILHGTNLSGVKKVAWHEAFELKLIKDIKTATGTTVNDVLMSCLSLALRRYFQRKGVENPVDVAASVPVDVRSAASLAESSLENKFSLVFPKLAVATDGALKQLYETKARMDDTKESGEPLASAAIIFLAQELFPEFLTSKFNRFVANKASCVVSNVPGPQQPFTVKGQQVKYTVFWPPQKDSVGVGVSIYSYAEQVIVGVQGDVSVLSDPELIVEEFGNALKELASCTLQTKEPLGDDVIHDPNNDANHQN</sequence>
<evidence type="ECO:0000256" key="7">
    <source>
        <dbReference type="ARBA" id="ARBA00048109"/>
    </source>
</evidence>
<feature type="domain" description="O-acyltransferase WSD1 C-terminal" evidence="11">
    <location>
        <begin position="380"/>
        <end position="521"/>
    </location>
</feature>
<dbReference type="EMBL" id="JARQWQ010000034">
    <property type="protein sequence ID" value="KAK2560893.1"/>
    <property type="molecule type" value="Genomic_DNA"/>
</dbReference>
<evidence type="ECO:0000256" key="5">
    <source>
        <dbReference type="ARBA" id="ARBA00024360"/>
    </source>
</evidence>
<keyword evidence="3" id="KW-0808">Transferase</keyword>
<evidence type="ECO:0000256" key="2">
    <source>
        <dbReference type="ARBA" id="ARBA00005189"/>
    </source>
</evidence>
<evidence type="ECO:0000256" key="1">
    <source>
        <dbReference type="ARBA" id="ARBA00004771"/>
    </source>
</evidence>
<proteinExistence type="inferred from homology"/>
<reference evidence="12" key="2">
    <citation type="journal article" date="2023" name="Science">
        <title>Genomic signatures of disease resistance in endangered staghorn corals.</title>
        <authorList>
            <person name="Vollmer S.V."/>
            <person name="Selwyn J.D."/>
            <person name="Despard B.A."/>
            <person name="Roesel C.L."/>
        </authorList>
    </citation>
    <scope>NUCLEOTIDE SEQUENCE</scope>
    <source>
        <strain evidence="12">K2</strain>
    </source>
</reference>
<dbReference type="Pfam" id="PF03007">
    <property type="entry name" value="WS_DGAT_cat"/>
    <property type="match status" value="1"/>
</dbReference>
<dbReference type="GO" id="GO:0005886">
    <property type="term" value="C:plasma membrane"/>
    <property type="evidence" value="ECO:0007669"/>
    <property type="project" value="TreeGrafter"/>
</dbReference>
<evidence type="ECO:0000259" key="11">
    <source>
        <dbReference type="Pfam" id="PF06974"/>
    </source>
</evidence>
<gene>
    <name evidence="12" type="ORF">P5673_016001</name>
</gene>
<feature type="domain" description="O-acyltransferase WSD1-like N-terminal" evidence="10">
    <location>
        <begin position="164"/>
        <end position="263"/>
    </location>
</feature>
<keyword evidence="13" id="KW-1185">Reference proteome</keyword>
<evidence type="ECO:0000256" key="3">
    <source>
        <dbReference type="ARBA" id="ARBA00022679"/>
    </source>
</evidence>
<dbReference type="InterPro" id="IPR045034">
    <property type="entry name" value="O-acyltransferase_WSD1-like"/>
</dbReference>
<comment type="pathway">
    <text evidence="1">Glycerolipid metabolism; triacylglycerol biosynthesis.</text>
</comment>
<evidence type="ECO:0000256" key="8">
    <source>
        <dbReference type="SAM" id="MobiDB-lite"/>
    </source>
</evidence>